<sequence length="89" mass="10123">MEYWVDRLGRCKDERADIARVVADWGGDDGTPAGRRRKYDATYRSRLMGLAIRFAHMCNDVERNPFETNRHIKQEGACGAIVASIDGTY</sequence>
<name>A0A084W7U9_ANOSI</name>
<reference evidence="2" key="2">
    <citation type="submission" date="2020-05" db="UniProtKB">
        <authorList>
            <consortium name="EnsemblMetazoa"/>
        </authorList>
    </citation>
    <scope>IDENTIFICATION</scope>
</reference>
<dbReference type="EnsemblMetazoa" id="ASIC014280-RA">
    <property type="protein sequence ID" value="ASIC014280-PA"/>
    <property type="gene ID" value="ASIC014280"/>
</dbReference>
<dbReference type="Proteomes" id="UP000030765">
    <property type="component" value="Unassembled WGS sequence"/>
</dbReference>
<dbReference type="AlphaFoldDB" id="A0A084W7U9"/>
<dbReference type="EMBL" id="ATLV01021314">
    <property type="status" value="NOT_ANNOTATED_CDS"/>
    <property type="molecule type" value="Genomic_DNA"/>
</dbReference>
<keyword evidence="3" id="KW-1185">Reference proteome</keyword>
<proteinExistence type="predicted"/>
<reference evidence="1 3" key="1">
    <citation type="journal article" date="2014" name="BMC Genomics">
        <title>Genome sequence of Anopheles sinensis provides insight into genetics basis of mosquito competence for malaria parasites.</title>
        <authorList>
            <person name="Zhou D."/>
            <person name="Zhang D."/>
            <person name="Ding G."/>
            <person name="Shi L."/>
            <person name="Hou Q."/>
            <person name="Ye Y."/>
            <person name="Xu Y."/>
            <person name="Zhou H."/>
            <person name="Xiong C."/>
            <person name="Li S."/>
            <person name="Yu J."/>
            <person name="Hong S."/>
            <person name="Yu X."/>
            <person name="Zou P."/>
            <person name="Chen C."/>
            <person name="Chang X."/>
            <person name="Wang W."/>
            <person name="Lv Y."/>
            <person name="Sun Y."/>
            <person name="Ma L."/>
            <person name="Shen B."/>
            <person name="Zhu C."/>
        </authorList>
    </citation>
    <scope>NUCLEOTIDE SEQUENCE [LARGE SCALE GENOMIC DNA]</scope>
</reference>
<protein>
    <submittedName>
        <fullName evidence="1 2">Dethiobiotin synthetase</fullName>
    </submittedName>
</protein>
<dbReference type="VEuPathDB" id="VectorBase:ASIC014280"/>
<accession>A0A084W7U9</accession>
<evidence type="ECO:0000313" key="1">
    <source>
        <dbReference type="EMBL" id="KFB46293.1"/>
    </source>
</evidence>
<dbReference type="EMBL" id="KE525316">
    <property type="protein sequence ID" value="KFB46293.1"/>
    <property type="molecule type" value="Genomic_DNA"/>
</dbReference>
<organism evidence="1">
    <name type="scientific">Anopheles sinensis</name>
    <name type="common">Mosquito</name>
    <dbReference type="NCBI Taxonomy" id="74873"/>
    <lineage>
        <taxon>Eukaryota</taxon>
        <taxon>Metazoa</taxon>
        <taxon>Ecdysozoa</taxon>
        <taxon>Arthropoda</taxon>
        <taxon>Hexapoda</taxon>
        <taxon>Insecta</taxon>
        <taxon>Pterygota</taxon>
        <taxon>Neoptera</taxon>
        <taxon>Endopterygota</taxon>
        <taxon>Diptera</taxon>
        <taxon>Nematocera</taxon>
        <taxon>Culicoidea</taxon>
        <taxon>Culicidae</taxon>
        <taxon>Anophelinae</taxon>
        <taxon>Anopheles</taxon>
    </lineage>
</organism>
<evidence type="ECO:0000313" key="3">
    <source>
        <dbReference type="Proteomes" id="UP000030765"/>
    </source>
</evidence>
<evidence type="ECO:0000313" key="2">
    <source>
        <dbReference type="EnsemblMetazoa" id="ASIC014280-PA"/>
    </source>
</evidence>
<gene>
    <name evidence="1" type="ORF">ZHAS_00014280</name>
</gene>